<reference evidence="2" key="1">
    <citation type="journal article" date="2014" name="Front. Microbiol.">
        <title>High frequency of phylogenetically diverse reductive dehalogenase-homologous genes in deep subseafloor sedimentary metagenomes.</title>
        <authorList>
            <person name="Kawai M."/>
            <person name="Futagami T."/>
            <person name="Toyoda A."/>
            <person name="Takaki Y."/>
            <person name="Nishi S."/>
            <person name="Hori S."/>
            <person name="Arai W."/>
            <person name="Tsubouchi T."/>
            <person name="Morono Y."/>
            <person name="Uchiyama I."/>
            <person name="Ito T."/>
            <person name="Fujiyama A."/>
            <person name="Inagaki F."/>
            <person name="Takami H."/>
        </authorList>
    </citation>
    <scope>NUCLEOTIDE SEQUENCE</scope>
    <source>
        <strain evidence="2">Expedition CK06-06</strain>
    </source>
</reference>
<protein>
    <recommendedName>
        <fullName evidence="3">SMC hinge domain-containing protein</fullName>
    </recommendedName>
</protein>
<organism evidence="2">
    <name type="scientific">marine sediment metagenome</name>
    <dbReference type="NCBI Taxonomy" id="412755"/>
    <lineage>
        <taxon>unclassified sequences</taxon>
        <taxon>metagenomes</taxon>
        <taxon>ecological metagenomes</taxon>
    </lineage>
</organism>
<name>X1N3Y8_9ZZZZ</name>
<dbReference type="AlphaFoldDB" id="X1N3Y8"/>
<accession>X1N3Y8</accession>
<sequence length="160" mass="18060">QVLEAVAKYGSLGQLDQELQTKREELDTLTGEVESRSQELDAAGQKLEEVRNETATMEKALATYRRLEATGFDEKVLGELAKAAEKYGTPGKVLRAINKFVDLAKIKATDDELRDKAKQKRAMVKSLDEQYSHLKEPIEMCKKLLKRKFGLNALYLINLT</sequence>
<keyword evidence="1" id="KW-0175">Coiled coil</keyword>
<evidence type="ECO:0000256" key="1">
    <source>
        <dbReference type="SAM" id="Coils"/>
    </source>
</evidence>
<feature type="coiled-coil region" evidence="1">
    <location>
        <begin position="12"/>
        <end position="70"/>
    </location>
</feature>
<dbReference type="EMBL" id="BARV01013256">
    <property type="protein sequence ID" value="GAI13329.1"/>
    <property type="molecule type" value="Genomic_DNA"/>
</dbReference>
<feature type="non-terminal residue" evidence="2">
    <location>
        <position position="160"/>
    </location>
</feature>
<feature type="non-terminal residue" evidence="2">
    <location>
        <position position="1"/>
    </location>
</feature>
<proteinExistence type="predicted"/>
<gene>
    <name evidence="2" type="ORF">S06H3_24061</name>
</gene>
<evidence type="ECO:0008006" key="3">
    <source>
        <dbReference type="Google" id="ProtNLM"/>
    </source>
</evidence>
<comment type="caution">
    <text evidence="2">The sequence shown here is derived from an EMBL/GenBank/DDBJ whole genome shotgun (WGS) entry which is preliminary data.</text>
</comment>
<evidence type="ECO:0000313" key="2">
    <source>
        <dbReference type="EMBL" id="GAI13329.1"/>
    </source>
</evidence>